<dbReference type="Gene3D" id="1.10.287.130">
    <property type="match status" value="1"/>
</dbReference>
<accession>A0A6L4WMX6</accession>
<evidence type="ECO:0000256" key="11">
    <source>
        <dbReference type="SAM" id="Phobius"/>
    </source>
</evidence>
<dbReference type="SUPFAM" id="SSF55874">
    <property type="entry name" value="ATPase domain of HSP90 chaperone/DNA topoisomerase II/histidine kinase"/>
    <property type="match status" value="1"/>
</dbReference>
<dbReference type="PANTHER" id="PTHR45436:SF5">
    <property type="entry name" value="SENSOR HISTIDINE KINASE TRCS"/>
    <property type="match status" value="1"/>
</dbReference>
<name>A0A6L4WMX6_9BACT</name>
<feature type="domain" description="HAMP" evidence="13">
    <location>
        <begin position="181"/>
        <end position="234"/>
    </location>
</feature>
<dbReference type="GO" id="GO:0000155">
    <property type="term" value="F:phosphorelay sensor kinase activity"/>
    <property type="evidence" value="ECO:0007669"/>
    <property type="project" value="InterPro"/>
</dbReference>
<dbReference type="CDD" id="cd00082">
    <property type="entry name" value="HisKA"/>
    <property type="match status" value="1"/>
</dbReference>
<dbReference type="InterPro" id="IPR004358">
    <property type="entry name" value="Sig_transdc_His_kin-like_C"/>
</dbReference>
<dbReference type="InterPro" id="IPR050428">
    <property type="entry name" value="TCS_sensor_his_kinase"/>
</dbReference>
<evidence type="ECO:0000256" key="7">
    <source>
        <dbReference type="ARBA" id="ARBA00022777"/>
    </source>
</evidence>
<feature type="transmembrane region" description="Helical" evidence="11">
    <location>
        <begin position="12"/>
        <end position="30"/>
    </location>
</feature>
<feature type="domain" description="Histidine kinase" evidence="12">
    <location>
        <begin position="242"/>
        <end position="457"/>
    </location>
</feature>
<dbReference type="CDD" id="cd06225">
    <property type="entry name" value="HAMP"/>
    <property type="match status" value="1"/>
</dbReference>
<evidence type="ECO:0000256" key="2">
    <source>
        <dbReference type="ARBA" id="ARBA00004370"/>
    </source>
</evidence>
<evidence type="ECO:0000259" key="13">
    <source>
        <dbReference type="PROSITE" id="PS50885"/>
    </source>
</evidence>
<dbReference type="InterPro" id="IPR036097">
    <property type="entry name" value="HisK_dim/P_sf"/>
</dbReference>
<evidence type="ECO:0000256" key="9">
    <source>
        <dbReference type="ARBA" id="ARBA00023012"/>
    </source>
</evidence>
<comment type="caution">
    <text evidence="14">The sequence shown here is derived from an EMBL/GenBank/DDBJ whole genome shotgun (WGS) entry which is preliminary data.</text>
</comment>
<dbReference type="InterPro" id="IPR036890">
    <property type="entry name" value="HATPase_C_sf"/>
</dbReference>
<dbReference type="SUPFAM" id="SSF47384">
    <property type="entry name" value="Homodimeric domain of signal transducing histidine kinase"/>
    <property type="match status" value="1"/>
</dbReference>
<comment type="catalytic activity">
    <reaction evidence="1">
        <text>ATP + protein L-histidine = ADP + protein N-phospho-L-histidine.</text>
        <dbReference type="EC" id="2.7.13.3"/>
    </reaction>
</comment>
<evidence type="ECO:0000259" key="12">
    <source>
        <dbReference type="PROSITE" id="PS50109"/>
    </source>
</evidence>
<evidence type="ECO:0000313" key="17">
    <source>
        <dbReference type="Proteomes" id="UP000472839"/>
    </source>
</evidence>
<dbReference type="EMBL" id="WFKK01000101">
    <property type="protein sequence ID" value="KAB7883119.1"/>
    <property type="molecule type" value="Genomic_DNA"/>
</dbReference>
<keyword evidence="8 11" id="KW-1133">Transmembrane helix</keyword>
<dbReference type="Gene3D" id="6.10.340.10">
    <property type="match status" value="1"/>
</dbReference>
<dbReference type="GO" id="GO:0005886">
    <property type="term" value="C:plasma membrane"/>
    <property type="evidence" value="ECO:0007669"/>
    <property type="project" value="TreeGrafter"/>
</dbReference>
<evidence type="ECO:0000256" key="6">
    <source>
        <dbReference type="ARBA" id="ARBA00022692"/>
    </source>
</evidence>
<evidence type="ECO:0000256" key="3">
    <source>
        <dbReference type="ARBA" id="ARBA00012438"/>
    </source>
</evidence>
<dbReference type="InterPro" id="IPR005467">
    <property type="entry name" value="His_kinase_dom"/>
</dbReference>
<dbReference type="Gene3D" id="3.30.565.10">
    <property type="entry name" value="Histidine kinase-like ATPase, C-terminal domain"/>
    <property type="match status" value="1"/>
</dbReference>
<dbReference type="SMART" id="SM00388">
    <property type="entry name" value="HisKA"/>
    <property type="match status" value="1"/>
</dbReference>
<proteinExistence type="predicted"/>
<dbReference type="PROSITE" id="PS50109">
    <property type="entry name" value="HIS_KIN"/>
    <property type="match status" value="1"/>
</dbReference>
<dbReference type="Proteomes" id="UP000472839">
    <property type="component" value="Unassembled WGS sequence"/>
</dbReference>
<evidence type="ECO:0000256" key="8">
    <source>
        <dbReference type="ARBA" id="ARBA00022989"/>
    </source>
</evidence>
<protein>
    <recommendedName>
        <fullName evidence="3">histidine kinase</fullName>
        <ecNumber evidence="3">2.7.13.3</ecNumber>
    </recommendedName>
</protein>
<organism evidence="14 17">
    <name type="scientific">Poseidonibacter ostreae</name>
    <dbReference type="NCBI Taxonomy" id="2654171"/>
    <lineage>
        <taxon>Bacteria</taxon>
        <taxon>Pseudomonadati</taxon>
        <taxon>Campylobacterota</taxon>
        <taxon>Epsilonproteobacteria</taxon>
        <taxon>Campylobacterales</taxon>
        <taxon>Arcobacteraceae</taxon>
        <taxon>Poseidonibacter</taxon>
    </lineage>
</organism>
<dbReference type="InterPro" id="IPR003594">
    <property type="entry name" value="HATPase_dom"/>
</dbReference>
<evidence type="ECO:0000313" key="14">
    <source>
        <dbReference type="EMBL" id="KAB7883119.1"/>
    </source>
</evidence>
<dbReference type="EMBL" id="WFKJ01000085">
    <property type="protein sequence ID" value="KAB7886183.1"/>
    <property type="molecule type" value="Genomic_DNA"/>
</dbReference>
<keyword evidence="6 11" id="KW-0812">Transmembrane</keyword>
<evidence type="ECO:0000256" key="5">
    <source>
        <dbReference type="ARBA" id="ARBA00022679"/>
    </source>
</evidence>
<dbReference type="AlphaFoldDB" id="A0A6L4WMX6"/>
<dbReference type="Proteomes" id="UP000461010">
    <property type="component" value="Unassembled WGS sequence"/>
</dbReference>
<dbReference type="CDD" id="cd00075">
    <property type="entry name" value="HATPase"/>
    <property type="match status" value="1"/>
</dbReference>
<dbReference type="InterPro" id="IPR003660">
    <property type="entry name" value="HAMP_dom"/>
</dbReference>
<keyword evidence="16" id="KW-1185">Reference proteome</keyword>
<gene>
    <name evidence="15" type="ORF">GBG18_14790</name>
    <name evidence="14" type="ORF">GBG19_16215</name>
</gene>
<keyword evidence="5" id="KW-0808">Transferase</keyword>
<dbReference type="InterPro" id="IPR003661">
    <property type="entry name" value="HisK_dim/P_dom"/>
</dbReference>
<comment type="subcellular location">
    <subcellularLocation>
        <location evidence="2">Membrane</location>
    </subcellularLocation>
</comment>
<dbReference type="Pfam" id="PF02518">
    <property type="entry name" value="HATPase_c"/>
    <property type="match status" value="1"/>
</dbReference>
<dbReference type="SMART" id="SM00387">
    <property type="entry name" value="HATPase_c"/>
    <property type="match status" value="1"/>
</dbReference>
<reference evidence="16 17" key="1">
    <citation type="submission" date="2019-10" db="EMBL/GenBank/DDBJ databases">
        <title>Poseidonibacter ostreae sp. nov., isolated from the gut of the Ostrea denselamellosa.</title>
        <authorList>
            <person name="Choi A."/>
        </authorList>
    </citation>
    <scope>NUCLEOTIDE SEQUENCE [LARGE SCALE GENOMIC DNA]</scope>
    <source>
        <strain evidence="14 17">SJOD-M-33</strain>
        <strain evidence="15 16">SJOD-M-5</strain>
    </source>
</reference>
<evidence type="ECO:0000313" key="16">
    <source>
        <dbReference type="Proteomes" id="UP000461010"/>
    </source>
</evidence>
<dbReference type="PANTHER" id="PTHR45436">
    <property type="entry name" value="SENSOR HISTIDINE KINASE YKOH"/>
    <property type="match status" value="1"/>
</dbReference>
<dbReference type="Pfam" id="PF00512">
    <property type="entry name" value="HisKA"/>
    <property type="match status" value="1"/>
</dbReference>
<keyword evidence="4" id="KW-0597">Phosphoprotein</keyword>
<evidence type="ECO:0000313" key="15">
    <source>
        <dbReference type="EMBL" id="KAB7886183.1"/>
    </source>
</evidence>
<keyword evidence="9" id="KW-0902">Two-component regulatory system</keyword>
<evidence type="ECO:0000256" key="4">
    <source>
        <dbReference type="ARBA" id="ARBA00022553"/>
    </source>
</evidence>
<sequence>MMNKLTIKKKLLLYGFLIQAFILTIFSISLHKSLEISTLDKLENTLRIVILDIEDDILEHDDLADLTFNEEDEYKFDPLYIKFSKINKQLKIIKEINYPKSISNTIDKIDTYKKDVIYFEQKDTFVISSLKFQIKNELYVLEIATDNKNLNDTLENLLYILLFIIPIILILATVGGYFLIYKSFHPIEQIIRNLKEINVKNLSKRLERLENGDEIDSLGKEINNLLQRLEISFDKIYQFSSDASHELKTPLTIIRGEIEIALRKSRSSDEYKETLINCLDEVVIIQQTVNDLLYLAKTEEENSSNHEEIYLDEVILESIKELRPFAKLKEVEIQSNIKDASNMLGNSKLVKIAINNILKNAISFSQKESKVLINSFIKDKLIYIVIEDFGIGISKNDLNKIFEKFYRTDKSRNKNSGGTGLGLSISQKIIHNHKGTISFESEENKGTRVIIKLNHKEYRYKIPSQ</sequence>
<evidence type="ECO:0000256" key="1">
    <source>
        <dbReference type="ARBA" id="ARBA00000085"/>
    </source>
</evidence>
<keyword evidence="10 11" id="KW-0472">Membrane</keyword>
<dbReference type="PRINTS" id="PR00344">
    <property type="entry name" value="BCTRLSENSOR"/>
</dbReference>
<keyword evidence="7" id="KW-0418">Kinase</keyword>
<feature type="transmembrane region" description="Helical" evidence="11">
    <location>
        <begin position="157"/>
        <end position="180"/>
    </location>
</feature>
<dbReference type="FunFam" id="3.30.565.10:FF:000006">
    <property type="entry name" value="Sensor histidine kinase WalK"/>
    <property type="match status" value="1"/>
</dbReference>
<evidence type="ECO:0000256" key="10">
    <source>
        <dbReference type="ARBA" id="ARBA00023136"/>
    </source>
</evidence>
<dbReference type="PROSITE" id="PS50885">
    <property type="entry name" value="HAMP"/>
    <property type="match status" value="1"/>
</dbReference>
<dbReference type="EC" id="2.7.13.3" evidence="3"/>